<dbReference type="InterPro" id="IPR040646">
    <property type="entry name" value="PND"/>
</dbReference>
<accession>A0A9L0III9</accession>
<evidence type="ECO:0000313" key="2">
    <source>
        <dbReference type="Ensembl" id="ENSEASP00005036873.1"/>
    </source>
</evidence>
<feature type="domain" description="Fanconi anemia core complex-associated protein 24 pseudonuclease" evidence="1">
    <location>
        <begin position="12"/>
        <end position="135"/>
    </location>
</feature>
<dbReference type="AlphaFoldDB" id="A0A9L0III9"/>
<reference evidence="2 3" key="1">
    <citation type="journal article" date="2020" name="Nat. Commun.">
        <title>Donkey genomes provide new insights into domestication and selection for coat color.</title>
        <authorList>
            <person name="Wang"/>
            <person name="C."/>
            <person name="Li"/>
            <person name="H."/>
            <person name="Guo"/>
            <person name="Y."/>
            <person name="Huang"/>
            <person name="J."/>
            <person name="Sun"/>
            <person name="Y."/>
            <person name="Min"/>
            <person name="J."/>
            <person name="Wang"/>
            <person name="J."/>
            <person name="Fang"/>
            <person name="X."/>
            <person name="Zhao"/>
            <person name="Z."/>
            <person name="Wang"/>
            <person name="S."/>
            <person name="Zhang"/>
            <person name="Y."/>
            <person name="Liu"/>
            <person name="Q."/>
            <person name="Jiang"/>
            <person name="Q."/>
            <person name="Wang"/>
            <person name="X."/>
            <person name="Guo"/>
            <person name="Y."/>
            <person name="Yang"/>
            <person name="C."/>
            <person name="Wang"/>
            <person name="Y."/>
            <person name="Tian"/>
            <person name="F."/>
            <person name="Zhuang"/>
            <person name="G."/>
            <person name="Fan"/>
            <person name="Y."/>
            <person name="Gao"/>
            <person name="Q."/>
            <person name="Li"/>
            <person name="Y."/>
            <person name="Ju"/>
            <person name="Z."/>
            <person name="Li"/>
            <person name="J."/>
            <person name="Li"/>
            <person name="R."/>
            <person name="Hou"/>
            <person name="M."/>
            <person name="Yang"/>
            <person name="G."/>
            <person name="Liu"/>
            <person name="G."/>
            <person name="Liu"/>
            <person name="W."/>
            <person name="Guo"/>
            <person name="J."/>
            <person name="Pan"/>
            <person name="S."/>
            <person name="Fan"/>
            <person name="G."/>
            <person name="Zhang"/>
            <person name="W."/>
            <person name="Zhang"/>
            <person name="R."/>
            <person name="Yu"/>
            <person name="J."/>
            <person name="Zhang"/>
            <person name="X."/>
            <person name="Yin"/>
            <person name="Q."/>
            <person name="Ji"/>
            <person name="C."/>
            <person name="Jin"/>
            <person name="Y."/>
            <person name="Yue"/>
            <person name="G."/>
            <person name="Liu"/>
            <person name="M."/>
            <person name="Xu"/>
            <person name="J."/>
            <person name="Liu"/>
            <person name="S."/>
            <person name="Jordana"/>
            <person name="J."/>
            <person name="Noce"/>
            <person name="A."/>
            <person name="Amills"/>
            <person name="M."/>
            <person name="Wu"/>
            <person name="D.D."/>
            <person name="Li"/>
            <person name="S."/>
            <person name="Zhou"/>
            <person name="X. and Zhong"/>
            <person name="J."/>
        </authorList>
    </citation>
    <scope>NUCLEOTIDE SEQUENCE [LARGE SCALE GENOMIC DNA]</scope>
</reference>
<dbReference type="FunFam" id="3.40.50.10130:FF:000006">
    <property type="entry name" value="Fanconi anemia core complex-associated protein 24"/>
    <property type="match status" value="1"/>
</dbReference>
<reference evidence="2" key="3">
    <citation type="submission" date="2025-09" db="UniProtKB">
        <authorList>
            <consortium name="Ensembl"/>
        </authorList>
    </citation>
    <scope>IDENTIFICATION</scope>
</reference>
<dbReference type="GO" id="GO:0003682">
    <property type="term" value="F:chromatin binding"/>
    <property type="evidence" value="ECO:0007669"/>
    <property type="project" value="Ensembl"/>
</dbReference>
<dbReference type="Proteomes" id="UP000694387">
    <property type="component" value="Chromosome 26"/>
</dbReference>
<dbReference type="Pfam" id="PF17949">
    <property type="entry name" value="PND"/>
    <property type="match status" value="1"/>
</dbReference>
<dbReference type="GO" id="GO:0005654">
    <property type="term" value="C:nucleoplasm"/>
    <property type="evidence" value="ECO:0007669"/>
    <property type="project" value="Ensembl"/>
</dbReference>
<sequence length="215" mass="23631">MEGKPADGRGPVHVPFGHIVANEKWRGSQLAQEMQGKIKLVFEADLTPVDFYLSSRSCILYVTEADLVAGNGYRKRLVRVRNSSNLQGIVVVEKTQMSEQYFPAMQKFTVLDLGMVLLPVASQTEASCLLVQLVSPHSRSSTIALPDGLSPGLRGSFTPAAAFTIDAIRQADPCHSLCWFIKAFRGLELQKLPLQPAELAAHSRQVDNKVNKLQT</sequence>
<dbReference type="GO" id="GO:0036297">
    <property type="term" value="P:interstrand cross-link repair"/>
    <property type="evidence" value="ECO:0007669"/>
    <property type="project" value="Ensembl"/>
</dbReference>
<dbReference type="PANTHER" id="PTHR31786:SF2">
    <property type="entry name" value="FANCONI ANEMIA CORE COMPLEX-ASSOCIATED PROTEIN 24"/>
    <property type="match status" value="1"/>
</dbReference>
<organism evidence="2 3">
    <name type="scientific">Equus asinus</name>
    <name type="common">Donkey</name>
    <name type="synonym">Equus africanus asinus</name>
    <dbReference type="NCBI Taxonomy" id="9793"/>
    <lineage>
        <taxon>Eukaryota</taxon>
        <taxon>Metazoa</taxon>
        <taxon>Chordata</taxon>
        <taxon>Craniata</taxon>
        <taxon>Vertebrata</taxon>
        <taxon>Euteleostomi</taxon>
        <taxon>Mammalia</taxon>
        <taxon>Eutheria</taxon>
        <taxon>Laurasiatheria</taxon>
        <taxon>Perissodactyla</taxon>
        <taxon>Equidae</taxon>
        <taxon>Equus</taxon>
    </lineage>
</organism>
<gene>
    <name evidence="2" type="primary">FAAP24</name>
</gene>
<evidence type="ECO:0000259" key="1">
    <source>
        <dbReference type="Pfam" id="PF17949"/>
    </source>
</evidence>
<dbReference type="GeneTree" id="ENSGT00390000009456"/>
<reference evidence="2" key="2">
    <citation type="submission" date="2025-08" db="UniProtKB">
        <authorList>
            <consortium name="Ensembl"/>
        </authorList>
    </citation>
    <scope>IDENTIFICATION</scope>
</reference>
<keyword evidence="3" id="KW-1185">Reference proteome</keyword>
<dbReference type="CDD" id="cd20076">
    <property type="entry name" value="XPF_nuclease_FAAP24"/>
    <property type="match status" value="1"/>
</dbReference>
<dbReference type="InterPro" id="IPR026985">
    <property type="entry name" value="FAAP24"/>
</dbReference>
<dbReference type="Ensembl" id="ENSEAST00005076244.1">
    <property type="protein sequence ID" value="ENSEASP00005036873.1"/>
    <property type="gene ID" value="ENSEASG00005025311.1"/>
</dbReference>
<dbReference type="GO" id="GO:0000785">
    <property type="term" value="C:chromatin"/>
    <property type="evidence" value="ECO:0007669"/>
    <property type="project" value="Ensembl"/>
</dbReference>
<dbReference type="GO" id="GO:0043240">
    <property type="term" value="C:Fanconi anaemia nuclear complex"/>
    <property type="evidence" value="ECO:0007669"/>
    <property type="project" value="Ensembl"/>
</dbReference>
<protein>
    <submittedName>
        <fullName evidence="2">FA core complex associated protein 24</fullName>
    </submittedName>
</protein>
<dbReference type="PANTHER" id="PTHR31786">
    <property type="entry name" value="FANCONI ANEMIA CORE COMPLEX-ASSOCIATED PROTEIN 24"/>
    <property type="match status" value="1"/>
</dbReference>
<evidence type="ECO:0000313" key="3">
    <source>
        <dbReference type="Proteomes" id="UP000694387"/>
    </source>
</evidence>
<proteinExistence type="predicted"/>
<dbReference type="GO" id="GO:0071821">
    <property type="term" value="C:FANCM-MHF complex"/>
    <property type="evidence" value="ECO:0007669"/>
    <property type="project" value="Ensembl"/>
</dbReference>
<name>A0A9L0III9_EQUAS</name>
<dbReference type="Gene3D" id="3.40.50.10130">
    <property type="match status" value="1"/>
</dbReference>